<evidence type="ECO:0000256" key="1">
    <source>
        <dbReference type="SAM" id="Phobius"/>
    </source>
</evidence>
<organism evidence="2 3">
    <name type="scientific">Mucilaginibacter pocheonensis</name>
    <dbReference type="NCBI Taxonomy" id="398050"/>
    <lineage>
        <taxon>Bacteria</taxon>
        <taxon>Pseudomonadati</taxon>
        <taxon>Bacteroidota</taxon>
        <taxon>Sphingobacteriia</taxon>
        <taxon>Sphingobacteriales</taxon>
        <taxon>Sphingobacteriaceae</taxon>
        <taxon>Mucilaginibacter</taxon>
    </lineage>
</organism>
<comment type="caution">
    <text evidence="2">The sequence shown here is derived from an EMBL/GenBank/DDBJ whole genome shotgun (WGS) entry which is preliminary data.</text>
</comment>
<feature type="transmembrane region" description="Helical" evidence="1">
    <location>
        <begin position="85"/>
        <end position="103"/>
    </location>
</feature>
<accession>A0ABU1TE92</accession>
<feature type="transmembrane region" description="Helical" evidence="1">
    <location>
        <begin position="43"/>
        <end position="65"/>
    </location>
</feature>
<dbReference type="RefSeq" id="WP_310098525.1">
    <property type="nucleotide sequence ID" value="NZ_JAVDUU010000003.1"/>
</dbReference>
<feature type="transmembrane region" description="Helical" evidence="1">
    <location>
        <begin position="124"/>
        <end position="142"/>
    </location>
</feature>
<dbReference type="EMBL" id="JAVDUU010000003">
    <property type="protein sequence ID" value="MDR6943735.1"/>
    <property type="molecule type" value="Genomic_DNA"/>
</dbReference>
<keyword evidence="3" id="KW-1185">Reference proteome</keyword>
<keyword evidence="1" id="KW-0812">Transmembrane</keyword>
<proteinExistence type="predicted"/>
<keyword evidence="1" id="KW-1133">Transmembrane helix</keyword>
<dbReference type="Proteomes" id="UP001247620">
    <property type="component" value="Unassembled WGS sequence"/>
</dbReference>
<sequence length="156" mass="18509">MYPYLLAFHSATRWLLLLFVIMMIARSFWAFRAKVNYTIYDRILRITATSILHIQLTLGIWLYIVSPVVSYFWHNMATAVHMREIRFFGIEHVGTMMVSMAIFSIGTYKASKQADDQCRFKTQVIWFSIGFLIMLISIPWAFSPLVHRPWIRPLYY</sequence>
<evidence type="ECO:0000313" key="2">
    <source>
        <dbReference type="EMBL" id="MDR6943735.1"/>
    </source>
</evidence>
<name>A0ABU1TE92_9SPHI</name>
<keyword evidence="1" id="KW-0472">Membrane</keyword>
<evidence type="ECO:0000313" key="3">
    <source>
        <dbReference type="Proteomes" id="UP001247620"/>
    </source>
</evidence>
<protein>
    <submittedName>
        <fullName evidence="2">Uncharacterized protein</fullName>
    </submittedName>
</protein>
<feature type="transmembrane region" description="Helical" evidence="1">
    <location>
        <begin position="12"/>
        <end position="31"/>
    </location>
</feature>
<reference evidence="2 3" key="1">
    <citation type="submission" date="2023-07" db="EMBL/GenBank/DDBJ databases">
        <title>Sorghum-associated microbial communities from plants grown in Nebraska, USA.</title>
        <authorList>
            <person name="Schachtman D."/>
        </authorList>
    </citation>
    <scope>NUCLEOTIDE SEQUENCE [LARGE SCALE GENOMIC DNA]</scope>
    <source>
        <strain evidence="2 3">3262</strain>
    </source>
</reference>
<gene>
    <name evidence="2" type="ORF">J2W55_003588</name>
</gene>